<name>A0A1M6IS44_9FLAO</name>
<dbReference type="AlphaFoldDB" id="A0A1M6IS44"/>
<dbReference type="Gene3D" id="3.60.21.10">
    <property type="match status" value="1"/>
</dbReference>
<organism evidence="1 2">
    <name type="scientific">Aquimarina spongiae</name>
    <dbReference type="NCBI Taxonomy" id="570521"/>
    <lineage>
        <taxon>Bacteria</taxon>
        <taxon>Pseudomonadati</taxon>
        <taxon>Bacteroidota</taxon>
        <taxon>Flavobacteriia</taxon>
        <taxon>Flavobacteriales</taxon>
        <taxon>Flavobacteriaceae</taxon>
        <taxon>Aquimarina</taxon>
    </lineage>
</organism>
<dbReference type="STRING" id="570521.SAMN04488508_10834"/>
<reference evidence="2" key="1">
    <citation type="submission" date="2016-11" db="EMBL/GenBank/DDBJ databases">
        <authorList>
            <person name="Varghese N."/>
            <person name="Submissions S."/>
        </authorList>
    </citation>
    <scope>NUCLEOTIDE SEQUENCE [LARGE SCALE GENOMIC DNA]</scope>
    <source>
        <strain evidence="2">DSM 22623</strain>
    </source>
</reference>
<dbReference type="SUPFAM" id="SSF56300">
    <property type="entry name" value="Metallo-dependent phosphatases"/>
    <property type="match status" value="1"/>
</dbReference>
<evidence type="ECO:0000313" key="1">
    <source>
        <dbReference type="EMBL" id="SHJ37197.1"/>
    </source>
</evidence>
<evidence type="ECO:0000313" key="2">
    <source>
        <dbReference type="Proteomes" id="UP000184432"/>
    </source>
</evidence>
<dbReference type="InterPro" id="IPR029052">
    <property type="entry name" value="Metallo-depent_PP-like"/>
</dbReference>
<sequence>MILNTFLCSKNLYRHKTSKRHLILIMKFTQPKIISTLFFVFAFSVLYSQESEIENSIYITANTSNDIDLDVLQQIVKASDQQKNNTLLLVGNIADPASIKENSTKTTIGKQLDVIEDFNGQIILTPGYNEWKVSGYKNVKRIEKFVQDNSAAKYYPDDGCPIKKKDLSENVVLIAVDSQWYLENWDKNIYINDNCEIQNRTQFYDEFESVLKKNQDKIKIVAIHHPVFSNSTSGLIARTGGMSTQDFQNKQYTDLRNKLLTLARQRENVIFASGKDQNLQYINKYSIPQIISGAVGNTKGVRSVMKGDFGASQMGYAKLDVFKSGKVTVSFFSSTDAPIFSTTIFSGDVSELSYNFKSKNSFEKTTTSSVYTKEETTKGKLYRGLWGDHYRKYYSTQVEAPIVFLDTLFGGLQPIRRGGGHQSKSLRLEDKDGRQFVMRALRKSATKFLQATAFQDKYVEEDLQDSFADRFLLDFYTSAHPYTPFAVGTLADAADVYHTNPKLFYVPKQEALGVYNDEYGDELYMIEERVASNQNELESFGKPKDILSTNDVLMEIRKTGKSIVDEPSYIRARLFDMLIGDWDRHEDQWRWARFENPDGTEVCKPIPRDRDQAFSVFDGSVLSFLRFAVPFIRMMQSFDEELPNTKWFNFEPYPLDLTFINKSNWEDWQLQIQYIQNNLTDEVIEKAFNEIPDEVKGETIESLKTKLKGRRANLENIARAYYLYINKFEVVVGTQKNDDFVIERLPNGQTSVNIQRKDLEIFNRTFSKEETKEIWLYGLNGNDSFKVQGQGDHPIMVRIMGGRKNDTYDFRNRRKVKLYDYKSKDNTIVHKNSRKWLVDSYEINNYDYKKRRYHVNQVLPLLAFNPDDGLRIGVQNTFTQYGLQRNPFTHKQSIGASYYTGSSGFDVSYNGEFSNIFYNWNFGVEAKYNSPTFAINFFGFGNDTEYDRDEVDLDFNRTRIEKLSAAISLIWRGRDGGNFYFKPLFESFEVENTDGRFINIVPATNDVFERQNYLGAEAHYHFANKNDLAFPTYALNTGITAGYKTNIDGGDNENSFAYVRPYFSIDHSLSKRGNFVLATKVQAEAILGDDFEFYHGTKIGGNNGLRGFRNERFNGKYSLYQNIDLRWQLGKFKTSFIPLKYGVTGGFDHGRVWVEDDDSDTWHTSVGGTFWISGLDTFSANAGLYGTEDGARFVFTVGFAF</sequence>
<dbReference type="EMBL" id="FQYP01000008">
    <property type="protein sequence ID" value="SHJ37197.1"/>
    <property type="molecule type" value="Genomic_DNA"/>
</dbReference>
<proteinExistence type="predicted"/>
<accession>A0A1M6IS44</accession>
<dbReference type="Proteomes" id="UP000184432">
    <property type="component" value="Unassembled WGS sequence"/>
</dbReference>
<gene>
    <name evidence="1" type="ORF">SAMN04488508_10834</name>
</gene>
<keyword evidence="2" id="KW-1185">Reference proteome</keyword>
<evidence type="ECO:0008006" key="3">
    <source>
        <dbReference type="Google" id="ProtNLM"/>
    </source>
</evidence>
<protein>
    <recommendedName>
        <fullName evidence="3">Haemolysin activator HlyB C-terminal domain-containing protein</fullName>
    </recommendedName>
</protein>